<dbReference type="Gene3D" id="3.30.300.30">
    <property type="match status" value="1"/>
</dbReference>
<dbReference type="InterPro" id="IPR025110">
    <property type="entry name" value="AMP-bd_C"/>
</dbReference>
<dbReference type="Gene3D" id="3.40.50.980">
    <property type="match status" value="2"/>
</dbReference>
<keyword evidence="6" id="KW-1185">Reference proteome</keyword>
<dbReference type="Pfam" id="PF00501">
    <property type="entry name" value="AMP-binding"/>
    <property type="match status" value="1"/>
</dbReference>
<dbReference type="GO" id="GO:0005737">
    <property type="term" value="C:cytoplasm"/>
    <property type="evidence" value="ECO:0007669"/>
    <property type="project" value="TreeGrafter"/>
</dbReference>
<gene>
    <name evidence="5" type="primary">nrps6</name>
    <name evidence="5" type="ordered locus">BN6_39040</name>
</gene>
<dbReference type="HOGENOM" id="CLU_000022_2_12_11"/>
<dbReference type="STRING" id="1179773.BN6_39040"/>
<dbReference type="InterPro" id="IPR029058">
    <property type="entry name" value="AB_hydrolase_fold"/>
</dbReference>
<evidence type="ECO:0000256" key="2">
    <source>
        <dbReference type="ARBA" id="ARBA00022553"/>
    </source>
</evidence>
<dbReference type="PROSITE" id="PS00455">
    <property type="entry name" value="AMP_BINDING"/>
    <property type="match status" value="1"/>
</dbReference>
<dbReference type="CDD" id="cd12117">
    <property type="entry name" value="A_NRPS_Srf_like"/>
    <property type="match status" value="1"/>
</dbReference>
<sequence length="646" mass="70081">MAAPSRHLHRFDLSIRPDIATEFVATPRMRRWRTPGDARRRAVPGRWWADGYPPGDPDWTPVMDSASIQARFTAQAARTPDAPALSLAGVKTGYRDLAERSDRLARRLVALGAGPERPVVVLVERSPELVVATLAVLKAGSFYVPLHHAHPAHRRQQVVDRFDRPLLLVDGPSSRGGVPERCRVVLTNDSADPGDVDFGDVELPAGDPDRAAYVMFTSGSTGEPKGVTVTHRGVLGLVSDPLWDSDAYERTLMVSPYAFSMSTFELWVPLLHGREIVLYPGADLDLAALGEVIARERVTAAHITAGLFRVLAEESPRLVAPLREVMTGGDVVSPSAVARVLDACPDLVVRVMYGATETNLFVTNAPITAPYQPEARVPIGTPLRDKRVHLLDEQRRPVADGAVGELFVAGELARDYLGRPGLTAERFGPDPFAGDGGRLYRTGDLARCRPDGRLELLGRADDQLKVRGFRVEPGEVEALLAAHPAVRHAAVVPRAVSDDKQLVAYVVAASEVTPAVLRRHVAAQAPDYLVPAAVVLLPELPLSPNGKLDRAALPDPSTVEHDETPGSETEEYLRAVFAETLDLRSVGLDDDFFDLSGQSMQAIRMIARIERKTGVSVTIATFYDNPTPAMLAEQIDKERATGSPVS</sequence>
<dbReference type="InterPro" id="IPR020806">
    <property type="entry name" value="PKS_PP-bd"/>
</dbReference>
<dbReference type="SMART" id="SM00823">
    <property type="entry name" value="PKS_PP"/>
    <property type="match status" value="1"/>
</dbReference>
<dbReference type="NCBIfam" id="TIGR01733">
    <property type="entry name" value="AA-adenyl-dom"/>
    <property type="match status" value="1"/>
</dbReference>
<name>K0K3T4_SACES</name>
<feature type="compositionally biased region" description="Basic and acidic residues" evidence="3">
    <location>
        <begin position="547"/>
        <end position="564"/>
    </location>
</feature>
<keyword evidence="1" id="KW-0596">Phosphopantetheine</keyword>
<proteinExistence type="predicted"/>
<dbReference type="InterPro" id="IPR010071">
    <property type="entry name" value="AA_adenyl_dom"/>
</dbReference>
<dbReference type="InterPro" id="IPR036736">
    <property type="entry name" value="ACP-like_sf"/>
</dbReference>
<dbReference type="Pfam" id="PF00550">
    <property type="entry name" value="PP-binding"/>
    <property type="match status" value="1"/>
</dbReference>
<dbReference type="SUPFAM" id="SSF47336">
    <property type="entry name" value="ACP-like"/>
    <property type="match status" value="1"/>
</dbReference>
<dbReference type="InterPro" id="IPR000873">
    <property type="entry name" value="AMP-dep_synth/lig_dom"/>
</dbReference>
<dbReference type="PATRIC" id="fig|1179773.3.peg.3905"/>
<evidence type="ECO:0000313" key="6">
    <source>
        <dbReference type="Proteomes" id="UP000006281"/>
    </source>
</evidence>
<dbReference type="PANTHER" id="PTHR45527:SF1">
    <property type="entry name" value="FATTY ACID SYNTHASE"/>
    <property type="match status" value="1"/>
</dbReference>
<reference evidence="5 6" key="1">
    <citation type="journal article" date="2012" name="BMC Genomics">
        <title>Complete genome sequence of Saccharothrix espanaensis DSM 44229T and comparison to the other completely sequenced Pseudonocardiaceae.</title>
        <authorList>
            <person name="Strobel T."/>
            <person name="Al-Dilaimi A."/>
            <person name="Blom J."/>
            <person name="Gessner A."/>
            <person name="Kalinowski J."/>
            <person name="Luzhetska M."/>
            <person name="Puhler A."/>
            <person name="Szczepanowski R."/>
            <person name="Bechthold A."/>
            <person name="Ruckert C."/>
        </authorList>
    </citation>
    <scope>NUCLEOTIDE SEQUENCE [LARGE SCALE GENOMIC DNA]</scope>
    <source>
        <strain evidence="6">ATCC 51144 / DSM 44229 / JCM 9112 / NBRC 15066 / NRRL 15764</strain>
    </source>
</reference>
<dbReference type="AlphaFoldDB" id="K0K3T4"/>
<dbReference type="PROSITE" id="PS50075">
    <property type="entry name" value="CARRIER"/>
    <property type="match status" value="1"/>
</dbReference>
<dbReference type="KEGG" id="sesp:BN6_39040"/>
<organism evidence="5 6">
    <name type="scientific">Saccharothrix espanaensis (strain ATCC 51144 / DSM 44229 / JCM 9112 / NBRC 15066 / NRRL 15764)</name>
    <dbReference type="NCBI Taxonomy" id="1179773"/>
    <lineage>
        <taxon>Bacteria</taxon>
        <taxon>Bacillati</taxon>
        <taxon>Actinomycetota</taxon>
        <taxon>Actinomycetes</taxon>
        <taxon>Pseudonocardiales</taxon>
        <taxon>Pseudonocardiaceae</taxon>
        <taxon>Saccharothrix</taxon>
    </lineage>
</organism>
<dbReference type="GO" id="GO:0044550">
    <property type="term" value="P:secondary metabolite biosynthetic process"/>
    <property type="evidence" value="ECO:0007669"/>
    <property type="project" value="TreeGrafter"/>
</dbReference>
<dbReference type="BioCyc" id="SESP1179773:BN6_RS18890-MONOMER"/>
<dbReference type="SUPFAM" id="SSF56801">
    <property type="entry name" value="Acetyl-CoA synthetase-like"/>
    <property type="match status" value="1"/>
</dbReference>
<keyword evidence="2" id="KW-0597">Phosphoprotein</keyword>
<accession>K0K3T4</accession>
<dbReference type="PANTHER" id="PTHR45527">
    <property type="entry name" value="NONRIBOSOMAL PEPTIDE SYNTHETASE"/>
    <property type="match status" value="1"/>
</dbReference>
<dbReference type="InterPro" id="IPR045851">
    <property type="entry name" value="AMP-bd_C_sf"/>
</dbReference>
<evidence type="ECO:0000256" key="3">
    <source>
        <dbReference type="SAM" id="MobiDB-lite"/>
    </source>
</evidence>
<evidence type="ECO:0000313" key="5">
    <source>
        <dbReference type="EMBL" id="CCH31193.1"/>
    </source>
</evidence>
<evidence type="ECO:0000256" key="1">
    <source>
        <dbReference type="ARBA" id="ARBA00022450"/>
    </source>
</evidence>
<dbReference type="GO" id="GO:0031177">
    <property type="term" value="F:phosphopantetheine binding"/>
    <property type="evidence" value="ECO:0007669"/>
    <property type="project" value="InterPro"/>
</dbReference>
<evidence type="ECO:0000259" key="4">
    <source>
        <dbReference type="PROSITE" id="PS50075"/>
    </source>
</evidence>
<dbReference type="EMBL" id="HE804045">
    <property type="protein sequence ID" value="CCH31193.1"/>
    <property type="molecule type" value="Genomic_DNA"/>
</dbReference>
<dbReference type="Gene3D" id="3.40.50.1820">
    <property type="entry name" value="alpha/beta hydrolase"/>
    <property type="match status" value="1"/>
</dbReference>
<dbReference type="Gene3D" id="2.30.38.10">
    <property type="entry name" value="Luciferase, Domain 3"/>
    <property type="match status" value="1"/>
</dbReference>
<dbReference type="InterPro" id="IPR009081">
    <property type="entry name" value="PP-bd_ACP"/>
</dbReference>
<dbReference type="Pfam" id="PF13193">
    <property type="entry name" value="AMP-binding_C"/>
    <property type="match status" value="1"/>
</dbReference>
<dbReference type="Proteomes" id="UP000006281">
    <property type="component" value="Chromosome"/>
</dbReference>
<feature type="domain" description="Carrier" evidence="4">
    <location>
        <begin position="564"/>
        <end position="639"/>
    </location>
</feature>
<dbReference type="FunFam" id="3.30.300.30:FF:000010">
    <property type="entry name" value="Enterobactin synthetase component F"/>
    <property type="match status" value="1"/>
</dbReference>
<feature type="region of interest" description="Disordered" evidence="3">
    <location>
        <begin position="547"/>
        <end position="569"/>
    </location>
</feature>
<dbReference type="InterPro" id="IPR020845">
    <property type="entry name" value="AMP-binding_CS"/>
</dbReference>
<protein>
    <submittedName>
        <fullName evidence="5">Non-ribosomal peptide synthetase-like protein</fullName>
    </submittedName>
</protein>
<dbReference type="eggNOG" id="COG1020">
    <property type="taxonomic scope" value="Bacteria"/>
</dbReference>
<dbReference type="GO" id="GO:0043041">
    <property type="term" value="P:amino acid activation for nonribosomal peptide biosynthetic process"/>
    <property type="evidence" value="ECO:0007669"/>
    <property type="project" value="TreeGrafter"/>
</dbReference>